<evidence type="ECO:0000313" key="9">
    <source>
        <dbReference type="Proteomes" id="UP000664940"/>
    </source>
</evidence>
<dbReference type="EMBL" id="JABVXQ010000004">
    <property type="protein sequence ID" value="KAF6116048.1"/>
    <property type="molecule type" value="Genomic_DNA"/>
</dbReference>
<reference evidence="8 9" key="1">
    <citation type="journal article" date="2020" name="Nature">
        <title>Six reference-quality genomes reveal evolution of bat adaptations.</title>
        <authorList>
            <person name="Jebb D."/>
            <person name="Huang Z."/>
            <person name="Pippel M."/>
            <person name="Hughes G.M."/>
            <person name="Lavrichenko K."/>
            <person name="Devanna P."/>
            <person name="Winkler S."/>
            <person name="Jermiin L.S."/>
            <person name="Skirmuntt E.C."/>
            <person name="Katzourakis A."/>
            <person name="Burkitt-Gray L."/>
            <person name="Ray D.A."/>
            <person name="Sullivan K.A.M."/>
            <person name="Roscito J.G."/>
            <person name="Kirilenko B.M."/>
            <person name="Davalos L.M."/>
            <person name="Corthals A.P."/>
            <person name="Power M.L."/>
            <person name="Jones G."/>
            <person name="Ransome R.D."/>
            <person name="Dechmann D.K.N."/>
            <person name="Locatelli A.G."/>
            <person name="Puechmaille S.J."/>
            <person name="Fedrigo O."/>
            <person name="Jarvis E.D."/>
            <person name="Hiller M."/>
            <person name="Vernes S.C."/>
            <person name="Myers E.W."/>
            <person name="Teeling E.C."/>
        </authorList>
    </citation>
    <scope>NUCLEOTIDE SEQUENCE [LARGE SCALE GENOMIC DNA]</scope>
    <source>
        <strain evidence="8">Bat1K_MPI-CBG_1</strain>
    </source>
</reference>
<evidence type="ECO:0000259" key="7">
    <source>
        <dbReference type="PROSITE" id="PS50600"/>
    </source>
</evidence>
<evidence type="ECO:0000256" key="2">
    <source>
        <dbReference type="ARBA" id="ARBA00022553"/>
    </source>
</evidence>
<dbReference type="GO" id="GO:0016926">
    <property type="term" value="P:protein desumoylation"/>
    <property type="evidence" value="ECO:0007669"/>
    <property type="project" value="TreeGrafter"/>
</dbReference>
<keyword evidence="4" id="KW-0833">Ubl conjugation pathway</keyword>
<dbReference type="GO" id="GO:0006508">
    <property type="term" value="P:proteolysis"/>
    <property type="evidence" value="ECO:0007669"/>
    <property type="project" value="UniProtKB-KW"/>
</dbReference>
<dbReference type="GO" id="GO:0090169">
    <property type="term" value="P:regulation of spindle assembly"/>
    <property type="evidence" value="ECO:0007669"/>
    <property type="project" value="TreeGrafter"/>
</dbReference>
<comment type="similarity">
    <text evidence="1">Belongs to the peptidase C48 family.</text>
</comment>
<comment type="caution">
    <text evidence="8">The sequence shown here is derived from an EMBL/GenBank/DDBJ whole genome shotgun (WGS) entry which is preliminary data.</text>
</comment>
<feature type="compositionally biased region" description="Polar residues" evidence="6">
    <location>
        <begin position="204"/>
        <end position="222"/>
    </location>
</feature>
<feature type="domain" description="Ubiquitin-like protease family profile" evidence="7">
    <location>
        <begin position="1"/>
        <end position="151"/>
    </location>
</feature>
<gene>
    <name evidence="8" type="ORF">HJG60_017030</name>
</gene>
<keyword evidence="2" id="KW-0597">Phosphoprotein</keyword>
<dbReference type="PROSITE" id="PS50600">
    <property type="entry name" value="ULP_PROTEASE"/>
    <property type="match status" value="1"/>
</dbReference>
<dbReference type="Proteomes" id="UP000664940">
    <property type="component" value="Unassembled WGS sequence"/>
</dbReference>
<dbReference type="AlphaFoldDB" id="A0A834AR42"/>
<dbReference type="GO" id="GO:0070139">
    <property type="term" value="F:SUMO-specific endopeptidase activity"/>
    <property type="evidence" value="ECO:0007669"/>
    <property type="project" value="TreeGrafter"/>
</dbReference>
<dbReference type="Gene3D" id="1.10.418.20">
    <property type="match status" value="1"/>
</dbReference>
<name>A0A834AR42_9CHIR</name>
<proteinExistence type="inferred from homology"/>
<dbReference type="PANTHER" id="PTHR46896:SF1">
    <property type="entry name" value="SENTRIN-SPECIFIC PROTEASE 6"/>
    <property type="match status" value="1"/>
</dbReference>
<accession>A0A834AR42</accession>
<dbReference type="InterPro" id="IPR038765">
    <property type="entry name" value="Papain-like_cys_pep_sf"/>
</dbReference>
<evidence type="ECO:0000256" key="6">
    <source>
        <dbReference type="SAM" id="MobiDB-lite"/>
    </source>
</evidence>
<evidence type="ECO:0000256" key="3">
    <source>
        <dbReference type="ARBA" id="ARBA00022670"/>
    </source>
</evidence>
<evidence type="ECO:0000256" key="5">
    <source>
        <dbReference type="ARBA" id="ARBA00022801"/>
    </source>
</evidence>
<dbReference type="FunFam" id="1.10.418.20:FF:000005">
    <property type="entry name" value="sentrin-specific protease 6 isoform X2"/>
    <property type="match status" value="1"/>
</dbReference>
<protein>
    <submittedName>
        <fullName evidence="8">SUMO specific peptidase 6</fullName>
    </submittedName>
</protein>
<feature type="region of interest" description="Disordered" evidence="6">
    <location>
        <begin position="192"/>
        <end position="222"/>
    </location>
</feature>
<dbReference type="InterPro" id="IPR003653">
    <property type="entry name" value="Peptidase_C48_C"/>
</dbReference>
<dbReference type="SUPFAM" id="SSF54001">
    <property type="entry name" value="Cysteine proteinases"/>
    <property type="match status" value="1"/>
</dbReference>
<dbReference type="GO" id="GO:0005634">
    <property type="term" value="C:nucleus"/>
    <property type="evidence" value="ECO:0007669"/>
    <property type="project" value="TreeGrafter"/>
</dbReference>
<dbReference type="InterPro" id="IPR051947">
    <property type="entry name" value="Sentrin-specific_protease"/>
</dbReference>
<organism evidence="8 9">
    <name type="scientific">Phyllostomus discolor</name>
    <name type="common">pale spear-nosed bat</name>
    <dbReference type="NCBI Taxonomy" id="89673"/>
    <lineage>
        <taxon>Eukaryota</taxon>
        <taxon>Metazoa</taxon>
        <taxon>Chordata</taxon>
        <taxon>Craniata</taxon>
        <taxon>Vertebrata</taxon>
        <taxon>Euteleostomi</taxon>
        <taxon>Mammalia</taxon>
        <taxon>Eutheria</taxon>
        <taxon>Laurasiatheria</taxon>
        <taxon>Chiroptera</taxon>
        <taxon>Yangochiroptera</taxon>
        <taxon>Phyllostomidae</taxon>
        <taxon>Phyllostominae</taxon>
        <taxon>Phyllostomus</taxon>
    </lineage>
</organism>
<dbReference type="GO" id="GO:0005737">
    <property type="term" value="C:cytoplasm"/>
    <property type="evidence" value="ECO:0007669"/>
    <property type="project" value="TreeGrafter"/>
</dbReference>
<evidence type="ECO:0000256" key="1">
    <source>
        <dbReference type="ARBA" id="ARBA00005234"/>
    </source>
</evidence>
<evidence type="ECO:0000256" key="4">
    <source>
        <dbReference type="ARBA" id="ARBA00022786"/>
    </source>
</evidence>
<dbReference type="Pfam" id="PF02902">
    <property type="entry name" value="Peptidase_C48"/>
    <property type="match status" value="1"/>
</dbReference>
<keyword evidence="5" id="KW-0378">Hydrolase</keyword>
<dbReference type="FunFam" id="3.30.310.130:FF:000001">
    <property type="entry name" value="sentrin-specific protease 6 isoform X1"/>
    <property type="match status" value="1"/>
</dbReference>
<sequence length="222" mass="25695">MHVLFHYLMFLINTDGVSKFRLNYNDESAEATSKMLEDELIDFSEDQDNQDDSSDDGFLADDTCNSEVGQWHLKPTICKQPCILLMDSLRGPSRSNVVKILREYLEVEWEVKKGSKRSFSKDVMKGSNPKVPQQNNFSDCGVYILQYVESFFENPILNFELPMNLANWFPPPRMRTKREEIRNIILKLQEDQSKEKKKHKDTYSTETSLGEGTEQCVSSISD</sequence>
<keyword evidence="3" id="KW-0645">Protease</keyword>
<dbReference type="PANTHER" id="PTHR46896">
    <property type="entry name" value="SENTRIN-SPECIFIC PROTEASE"/>
    <property type="match status" value="1"/>
</dbReference>
<evidence type="ECO:0000313" key="8">
    <source>
        <dbReference type="EMBL" id="KAF6116048.1"/>
    </source>
</evidence>
<dbReference type="GO" id="GO:0090234">
    <property type="term" value="P:regulation of kinetochore assembly"/>
    <property type="evidence" value="ECO:0007669"/>
    <property type="project" value="TreeGrafter"/>
</dbReference>